<dbReference type="AlphaFoldDB" id="X1GMS7"/>
<keyword evidence="2" id="KW-0378">Hydrolase</keyword>
<dbReference type="GO" id="GO:0008270">
    <property type="term" value="F:zinc ion binding"/>
    <property type="evidence" value="ECO:0007669"/>
    <property type="project" value="InterPro"/>
</dbReference>
<evidence type="ECO:0000256" key="2">
    <source>
        <dbReference type="ARBA" id="ARBA00022801"/>
    </source>
</evidence>
<accession>X1GMS7</accession>
<dbReference type="PANTHER" id="PTHR10819">
    <property type="entry name" value="PHOSPHOTRIESTERASE-RELATED"/>
    <property type="match status" value="1"/>
</dbReference>
<proteinExistence type="predicted"/>
<name>X1GMS7_9ZZZZ</name>
<protein>
    <recommendedName>
        <fullName evidence="4">Phosphotriesterase-related protein</fullName>
    </recommendedName>
</protein>
<keyword evidence="1" id="KW-0479">Metal-binding</keyword>
<dbReference type="PROSITE" id="PS51347">
    <property type="entry name" value="PHOSPHOTRIESTERASE_2"/>
    <property type="match status" value="1"/>
</dbReference>
<dbReference type="Gene3D" id="3.20.20.140">
    <property type="entry name" value="Metal-dependent hydrolases"/>
    <property type="match status" value="1"/>
</dbReference>
<dbReference type="PANTHER" id="PTHR10819:SF3">
    <property type="entry name" value="PHOSPHOTRIESTERASE-RELATED PROTEIN"/>
    <property type="match status" value="1"/>
</dbReference>
<dbReference type="GO" id="GO:0016787">
    <property type="term" value="F:hydrolase activity"/>
    <property type="evidence" value="ECO:0007669"/>
    <property type="project" value="UniProtKB-KW"/>
</dbReference>
<dbReference type="InterPro" id="IPR001559">
    <property type="entry name" value="Phosphotriesterase"/>
</dbReference>
<reference evidence="3" key="1">
    <citation type="journal article" date="2014" name="Front. Microbiol.">
        <title>High frequency of phylogenetically diverse reductive dehalogenase-homologous genes in deep subseafloor sedimentary metagenomes.</title>
        <authorList>
            <person name="Kawai M."/>
            <person name="Futagami T."/>
            <person name="Toyoda A."/>
            <person name="Takaki Y."/>
            <person name="Nishi S."/>
            <person name="Hori S."/>
            <person name="Arai W."/>
            <person name="Tsubouchi T."/>
            <person name="Morono Y."/>
            <person name="Uchiyama I."/>
            <person name="Ito T."/>
            <person name="Fujiyama A."/>
            <person name="Inagaki F."/>
            <person name="Takami H."/>
        </authorList>
    </citation>
    <scope>NUCLEOTIDE SEQUENCE</scope>
    <source>
        <strain evidence="3">Expedition CK06-06</strain>
    </source>
</reference>
<dbReference type="EMBL" id="BARU01014574">
    <property type="protein sequence ID" value="GAH34313.1"/>
    <property type="molecule type" value="Genomic_DNA"/>
</dbReference>
<organism evidence="3">
    <name type="scientific">marine sediment metagenome</name>
    <dbReference type="NCBI Taxonomy" id="412755"/>
    <lineage>
        <taxon>unclassified sequences</taxon>
        <taxon>metagenomes</taxon>
        <taxon>ecological metagenomes</taxon>
    </lineage>
</organism>
<dbReference type="InterPro" id="IPR032466">
    <property type="entry name" value="Metal_Hydrolase"/>
</dbReference>
<evidence type="ECO:0000256" key="1">
    <source>
        <dbReference type="ARBA" id="ARBA00022723"/>
    </source>
</evidence>
<dbReference type="Pfam" id="PF02126">
    <property type="entry name" value="PTE"/>
    <property type="match status" value="1"/>
</dbReference>
<comment type="caution">
    <text evidence="3">The sequence shown here is derived from an EMBL/GenBank/DDBJ whole genome shotgun (WGS) entry which is preliminary data.</text>
</comment>
<feature type="non-terminal residue" evidence="3">
    <location>
        <position position="1"/>
    </location>
</feature>
<evidence type="ECO:0000313" key="3">
    <source>
        <dbReference type="EMBL" id="GAH34313.1"/>
    </source>
</evidence>
<sequence>GVWAGVIGEIGCLLPLENGERKVLHASAAAQQRTGAALAIHPSRSDDLVLEIINILDDAGADLSRTIISHIDPFGFSQATCRKLADAGCYLEYDTFGYADLFPPYQGRVLDIPSPTQRINDIIQLIADGYLDQILISGDIC</sequence>
<dbReference type="SUPFAM" id="SSF51556">
    <property type="entry name" value="Metallo-dependent hydrolases"/>
    <property type="match status" value="1"/>
</dbReference>
<evidence type="ECO:0008006" key="4">
    <source>
        <dbReference type="Google" id="ProtNLM"/>
    </source>
</evidence>
<gene>
    <name evidence="3" type="ORF">S03H2_25635</name>
</gene>